<dbReference type="Gene3D" id="3.20.20.10">
    <property type="entry name" value="Alanine racemase"/>
    <property type="match status" value="1"/>
</dbReference>
<dbReference type="PANTHER" id="PTHR30511:SF3">
    <property type="entry name" value="LYSINE RACEMASE"/>
    <property type="match status" value="1"/>
</dbReference>
<protein>
    <submittedName>
        <fullName evidence="5">Alanine/ornithine racemase family PLP-dependent enzyme</fullName>
    </submittedName>
</protein>
<proteinExistence type="predicted"/>
<dbReference type="SUPFAM" id="SSF51419">
    <property type="entry name" value="PLP-binding barrel"/>
    <property type="match status" value="1"/>
</dbReference>
<dbReference type="CDD" id="cd06815">
    <property type="entry name" value="PLPDE_III_AR_like_1"/>
    <property type="match status" value="1"/>
</dbReference>
<dbReference type="KEGG" id="acae:HYG86_08045"/>
<dbReference type="EMBL" id="CP058559">
    <property type="protein sequence ID" value="QNO16644.1"/>
    <property type="molecule type" value="Genomic_DNA"/>
</dbReference>
<feature type="domain" description="Alanine racemase N-terminal" evidence="4">
    <location>
        <begin position="7"/>
        <end position="224"/>
    </location>
</feature>
<gene>
    <name evidence="5" type="ORF">HYG86_08045</name>
</gene>
<comment type="cofactor">
    <cofactor evidence="1">
        <name>pyridoxal 5'-phosphate</name>
        <dbReference type="ChEBI" id="CHEBI:597326"/>
    </cofactor>
</comment>
<dbReference type="Proteomes" id="UP000516160">
    <property type="component" value="Chromosome"/>
</dbReference>
<dbReference type="GO" id="GO:0030170">
    <property type="term" value="F:pyridoxal phosphate binding"/>
    <property type="evidence" value="ECO:0007669"/>
    <property type="project" value="TreeGrafter"/>
</dbReference>
<dbReference type="RefSeq" id="WP_213169171.1">
    <property type="nucleotide sequence ID" value="NZ_CP058559.1"/>
</dbReference>
<evidence type="ECO:0000313" key="6">
    <source>
        <dbReference type="Proteomes" id="UP000516160"/>
    </source>
</evidence>
<dbReference type="Pfam" id="PF01168">
    <property type="entry name" value="Ala_racemase_N"/>
    <property type="match status" value="1"/>
</dbReference>
<dbReference type="InterPro" id="IPR029066">
    <property type="entry name" value="PLP-binding_barrel"/>
</dbReference>
<evidence type="ECO:0000256" key="1">
    <source>
        <dbReference type="ARBA" id="ARBA00001933"/>
    </source>
</evidence>
<accession>A0A7G9WD82</accession>
<reference evidence="5 6" key="1">
    <citation type="submission" date="2020-07" db="EMBL/GenBank/DDBJ databases">
        <title>Alkalicella. sp. LB2 genome.</title>
        <authorList>
            <person name="Postec A."/>
            <person name="Quemeneur M."/>
        </authorList>
    </citation>
    <scope>NUCLEOTIDE SEQUENCE [LARGE SCALE GENOMIC DNA]</scope>
    <source>
        <strain evidence="5 6">LB2</strain>
    </source>
</reference>
<sequence>MYPQIIIDLNKVEENSKIILEKTKAVGIKPCAVTKVTCADIEVAKTLLESGFEELADSRIENIKKLKSHFDNKVKTLLLRIPMISQAKEVVQYCDTSLNSEIETIKALDKAASDLGKKHNIILMVDLGDLREGIWPSSIEKVQEELRKLGNINVLGLGVNLTCYGGVIPTEEKLEELLELKANWEHKGMPLKVVSGGNSSTINMVLEGKIPTGINHLRLGESLLLGRETIDRGHIPNTHLDAFVLVAEIVEIKEKPSLPIGTIGQDAFGNSPVFQDRGVHKRAIVAIGRQDVDLNLEPIDERIEILGGSSDHIILDVTAIPTLKVGDKVEFIPGYGSLLQAMTSPYVKKVYKHSK</sequence>
<keyword evidence="3" id="KW-0413">Isomerase</keyword>
<evidence type="ECO:0000259" key="4">
    <source>
        <dbReference type="Pfam" id="PF01168"/>
    </source>
</evidence>
<dbReference type="GO" id="GO:0005829">
    <property type="term" value="C:cytosol"/>
    <property type="evidence" value="ECO:0007669"/>
    <property type="project" value="TreeGrafter"/>
</dbReference>
<dbReference type="InterPro" id="IPR001608">
    <property type="entry name" value="Ala_racemase_N"/>
</dbReference>
<keyword evidence="6" id="KW-1185">Reference proteome</keyword>
<keyword evidence="2" id="KW-0663">Pyridoxal phosphate</keyword>
<dbReference type="PANTHER" id="PTHR30511">
    <property type="entry name" value="ALANINE RACEMASE"/>
    <property type="match status" value="1"/>
</dbReference>
<name>A0A7G9WD82_ALKCA</name>
<dbReference type="GO" id="GO:0008784">
    <property type="term" value="F:alanine racemase activity"/>
    <property type="evidence" value="ECO:0007669"/>
    <property type="project" value="TreeGrafter"/>
</dbReference>
<evidence type="ECO:0000313" key="5">
    <source>
        <dbReference type="EMBL" id="QNO16644.1"/>
    </source>
</evidence>
<dbReference type="InterPro" id="IPR000821">
    <property type="entry name" value="Ala_racemase"/>
</dbReference>
<dbReference type="AlphaFoldDB" id="A0A7G9WD82"/>
<evidence type="ECO:0000256" key="3">
    <source>
        <dbReference type="ARBA" id="ARBA00023235"/>
    </source>
</evidence>
<evidence type="ECO:0000256" key="2">
    <source>
        <dbReference type="ARBA" id="ARBA00022898"/>
    </source>
</evidence>
<organism evidence="5 6">
    <name type="scientific">Alkalicella caledoniensis</name>
    <dbReference type="NCBI Taxonomy" id="2731377"/>
    <lineage>
        <taxon>Bacteria</taxon>
        <taxon>Bacillati</taxon>
        <taxon>Bacillota</taxon>
        <taxon>Clostridia</taxon>
        <taxon>Eubacteriales</taxon>
        <taxon>Proteinivoracaceae</taxon>
        <taxon>Alkalicella</taxon>
    </lineage>
</organism>